<sequence length="147" mass="16882">MERVVRELYEELAEKYWPKDVERAVKYESAVRSRMKQTGELVIIHEVINLDDDEAAAEPPIQQTRIDDNVIVVENPMPQTAPTAPMAQPVASSAKSKSSTQLYRNGSAEEENQRLKMELENMELAKKIYYGKLEFECMMKCLDGKKK</sequence>
<organism evidence="1 2">
    <name type="scientific">Panagrolaimus sp. ES5</name>
    <dbReference type="NCBI Taxonomy" id="591445"/>
    <lineage>
        <taxon>Eukaryota</taxon>
        <taxon>Metazoa</taxon>
        <taxon>Ecdysozoa</taxon>
        <taxon>Nematoda</taxon>
        <taxon>Chromadorea</taxon>
        <taxon>Rhabditida</taxon>
        <taxon>Tylenchina</taxon>
        <taxon>Panagrolaimomorpha</taxon>
        <taxon>Panagrolaimoidea</taxon>
        <taxon>Panagrolaimidae</taxon>
        <taxon>Panagrolaimus</taxon>
    </lineage>
</organism>
<dbReference type="Proteomes" id="UP000887579">
    <property type="component" value="Unplaced"/>
</dbReference>
<evidence type="ECO:0000313" key="2">
    <source>
        <dbReference type="WBParaSite" id="ES5_v2.g8130.t1"/>
    </source>
</evidence>
<protein>
    <submittedName>
        <fullName evidence="2">Uncharacterized protein</fullName>
    </submittedName>
</protein>
<proteinExistence type="predicted"/>
<dbReference type="WBParaSite" id="ES5_v2.g8130.t1">
    <property type="protein sequence ID" value="ES5_v2.g8130.t1"/>
    <property type="gene ID" value="ES5_v2.g8130"/>
</dbReference>
<reference evidence="2" key="1">
    <citation type="submission" date="2022-11" db="UniProtKB">
        <authorList>
            <consortium name="WormBaseParasite"/>
        </authorList>
    </citation>
    <scope>IDENTIFICATION</scope>
</reference>
<name>A0AC34GTJ0_9BILA</name>
<evidence type="ECO:0000313" key="1">
    <source>
        <dbReference type="Proteomes" id="UP000887579"/>
    </source>
</evidence>
<accession>A0AC34GTJ0</accession>